<dbReference type="PANTHER" id="PTHR44936:SF9">
    <property type="entry name" value="SENSOR PROTEIN CREC"/>
    <property type="match status" value="1"/>
</dbReference>
<dbReference type="InterPro" id="IPR005467">
    <property type="entry name" value="His_kinase_dom"/>
</dbReference>
<dbReference type="KEGG" id="mtua:CSH63_13945"/>
<keyword evidence="5" id="KW-0808">Transferase</keyword>
<comment type="subcellular location">
    <subcellularLocation>
        <location evidence="2">Cell membrane</location>
    </subcellularLocation>
</comment>
<dbReference type="InterPro" id="IPR050980">
    <property type="entry name" value="2C_sensor_his_kinase"/>
</dbReference>
<evidence type="ECO:0000313" key="11">
    <source>
        <dbReference type="Proteomes" id="UP000267804"/>
    </source>
</evidence>
<evidence type="ECO:0000256" key="6">
    <source>
        <dbReference type="ARBA" id="ARBA00022777"/>
    </source>
</evidence>
<protein>
    <recommendedName>
        <fullName evidence="3">histidine kinase</fullName>
        <ecNumber evidence="3">2.7.13.3</ecNumber>
    </recommendedName>
</protein>
<evidence type="ECO:0000259" key="9">
    <source>
        <dbReference type="PROSITE" id="PS50109"/>
    </source>
</evidence>
<comment type="catalytic activity">
    <reaction evidence="1">
        <text>ATP + protein L-histidine = ADP + protein N-phospho-L-histidine.</text>
        <dbReference type="EC" id="2.7.13.3"/>
    </reaction>
</comment>
<evidence type="ECO:0000256" key="8">
    <source>
        <dbReference type="SAM" id="MobiDB-lite"/>
    </source>
</evidence>
<reference evidence="10 11" key="1">
    <citation type="submission" date="2017-10" db="EMBL/GenBank/DDBJ databases">
        <title>Integration of genomic and chemical information greatly accelerates assignment of the full stereostructure of myelolactone, a potent inhibitor of myeloma from a marine-derived Micromonospora.</title>
        <authorList>
            <person name="Kim M.C."/>
            <person name="Machado H."/>
            <person name="Jensen P.R."/>
            <person name="Fenical W."/>
        </authorList>
    </citation>
    <scope>NUCLEOTIDE SEQUENCE [LARGE SCALE GENOMIC DNA]</scope>
    <source>
        <strain evidence="10 11">CNY-010</strain>
    </source>
</reference>
<keyword evidence="6 10" id="KW-0418">Kinase</keyword>
<dbReference type="Gene3D" id="3.30.565.10">
    <property type="entry name" value="Histidine kinase-like ATPase, C-terminal domain"/>
    <property type="match status" value="1"/>
</dbReference>
<sequence>MAVESMTPWGRPDDRDESLSIRMLCHELRTPVRALAALTRALAEQPALTTPDRRAIAALAHEHAVHLGALLDDLGGPGGPGEPEPPRRVPLAAVVRAVTAGAGPGVRARIGRTAAGLPVPEQHVRQILTNLVDNARCHGPAGDEVVVRAAARGSTLTLSVLDRGGPCPTLRAALARPAPSATGHGLGLWIVRRLVDTYGGTVGARRPRGGGLAVDVRLPVPVRPVPSGTRVGPGGPPQRAPGRGQHR</sequence>
<accession>A0A386WL14</accession>
<feature type="region of interest" description="Disordered" evidence="8">
    <location>
        <begin position="221"/>
        <end position="247"/>
    </location>
</feature>
<evidence type="ECO:0000256" key="7">
    <source>
        <dbReference type="ARBA" id="ARBA00023012"/>
    </source>
</evidence>
<organism evidence="10 11">
    <name type="scientific">Micromonospora tulbaghiae</name>
    <dbReference type="NCBI Taxonomy" id="479978"/>
    <lineage>
        <taxon>Bacteria</taxon>
        <taxon>Bacillati</taxon>
        <taxon>Actinomycetota</taxon>
        <taxon>Actinomycetes</taxon>
        <taxon>Micromonosporales</taxon>
        <taxon>Micromonosporaceae</taxon>
        <taxon>Micromonospora</taxon>
    </lineage>
</organism>
<dbReference type="SMART" id="SM00387">
    <property type="entry name" value="HATPase_c"/>
    <property type="match status" value="1"/>
</dbReference>
<dbReference type="InterPro" id="IPR036890">
    <property type="entry name" value="HATPase_C_sf"/>
</dbReference>
<dbReference type="PANTHER" id="PTHR44936">
    <property type="entry name" value="SENSOR PROTEIN CREC"/>
    <property type="match status" value="1"/>
</dbReference>
<dbReference type="EMBL" id="CP024087">
    <property type="protein sequence ID" value="AYF28532.1"/>
    <property type="molecule type" value="Genomic_DNA"/>
</dbReference>
<dbReference type="AlphaFoldDB" id="A0A386WL14"/>
<dbReference type="CDD" id="cd00075">
    <property type="entry name" value="HATPase"/>
    <property type="match status" value="1"/>
</dbReference>
<dbReference type="Proteomes" id="UP000267804">
    <property type="component" value="Chromosome"/>
</dbReference>
<evidence type="ECO:0000313" key="10">
    <source>
        <dbReference type="EMBL" id="AYF28532.1"/>
    </source>
</evidence>
<dbReference type="PROSITE" id="PS50109">
    <property type="entry name" value="HIS_KIN"/>
    <property type="match status" value="1"/>
</dbReference>
<keyword evidence="4" id="KW-0597">Phosphoprotein</keyword>
<dbReference type="EC" id="2.7.13.3" evidence="3"/>
<dbReference type="InterPro" id="IPR003594">
    <property type="entry name" value="HATPase_dom"/>
</dbReference>
<name>A0A386WL14_9ACTN</name>
<keyword evidence="7" id="KW-0902">Two-component regulatory system</keyword>
<dbReference type="GO" id="GO:0005886">
    <property type="term" value="C:plasma membrane"/>
    <property type="evidence" value="ECO:0007669"/>
    <property type="project" value="UniProtKB-SubCell"/>
</dbReference>
<evidence type="ECO:0000256" key="2">
    <source>
        <dbReference type="ARBA" id="ARBA00004236"/>
    </source>
</evidence>
<gene>
    <name evidence="10" type="ORF">CSH63_13945</name>
</gene>
<evidence type="ECO:0000256" key="5">
    <source>
        <dbReference type="ARBA" id="ARBA00022679"/>
    </source>
</evidence>
<evidence type="ECO:0000256" key="4">
    <source>
        <dbReference type="ARBA" id="ARBA00022553"/>
    </source>
</evidence>
<dbReference type="SUPFAM" id="SSF47384">
    <property type="entry name" value="Homodimeric domain of signal transducing histidine kinase"/>
    <property type="match status" value="1"/>
</dbReference>
<proteinExistence type="predicted"/>
<feature type="domain" description="Histidine kinase" evidence="9">
    <location>
        <begin position="23"/>
        <end position="222"/>
    </location>
</feature>
<dbReference type="RefSeq" id="WP_120570649.1">
    <property type="nucleotide sequence ID" value="NZ_CP024087.1"/>
</dbReference>
<dbReference type="Pfam" id="PF02518">
    <property type="entry name" value="HATPase_c"/>
    <property type="match status" value="1"/>
</dbReference>
<evidence type="ECO:0000256" key="3">
    <source>
        <dbReference type="ARBA" id="ARBA00012438"/>
    </source>
</evidence>
<dbReference type="InterPro" id="IPR036097">
    <property type="entry name" value="HisK_dim/P_sf"/>
</dbReference>
<evidence type="ECO:0000256" key="1">
    <source>
        <dbReference type="ARBA" id="ARBA00000085"/>
    </source>
</evidence>
<dbReference type="GO" id="GO:0000155">
    <property type="term" value="F:phosphorelay sensor kinase activity"/>
    <property type="evidence" value="ECO:0007669"/>
    <property type="project" value="InterPro"/>
</dbReference>
<dbReference type="SUPFAM" id="SSF55874">
    <property type="entry name" value="ATPase domain of HSP90 chaperone/DNA topoisomerase II/histidine kinase"/>
    <property type="match status" value="1"/>
</dbReference>